<evidence type="ECO:0000313" key="2">
    <source>
        <dbReference type="WBParaSite" id="Minc3s02605g30855"/>
    </source>
</evidence>
<accession>A0A914MSZ0</accession>
<dbReference type="Proteomes" id="UP000887563">
    <property type="component" value="Unplaced"/>
</dbReference>
<evidence type="ECO:0000313" key="1">
    <source>
        <dbReference type="Proteomes" id="UP000887563"/>
    </source>
</evidence>
<sequence>MSQLKALKTITTLSLFSNDIQNIVDQLSALSVMSFGPIVACSTLAKDKVVRTKKTPIRPSLDSVHCPRLQVNKNSTRDILSTYKVNLLKTSKLKKTISLIVVDIHPLKLQRRISLVRAIRLNSMLIRDDLPELKNFRN</sequence>
<reference evidence="2" key="1">
    <citation type="submission" date="2022-11" db="UniProtKB">
        <authorList>
            <consortium name="WormBaseParasite"/>
        </authorList>
    </citation>
    <scope>IDENTIFICATION</scope>
</reference>
<name>A0A914MSZ0_MELIC</name>
<keyword evidence="1" id="KW-1185">Reference proteome</keyword>
<organism evidence="1 2">
    <name type="scientific">Meloidogyne incognita</name>
    <name type="common">Southern root-knot nematode worm</name>
    <name type="synonym">Oxyuris incognita</name>
    <dbReference type="NCBI Taxonomy" id="6306"/>
    <lineage>
        <taxon>Eukaryota</taxon>
        <taxon>Metazoa</taxon>
        <taxon>Ecdysozoa</taxon>
        <taxon>Nematoda</taxon>
        <taxon>Chromadorea</taxon>
        <taxon>Rhabditida</taxon>
        <taxon>Tylenchina</taxon>
        <taxon>Tylenchomorpha</taxon>
        <taxon>Tylenchoidea</taxon>
        <taxon>Meloidogynidae</taxon>
        <taxon>Meloidogyninae</taxon>
        <taxon>Meloidogyne</taxon>
        <taxon>Meloidogyne incognita group</taxon>
    </lineage>
</organism>
<proteinExistence type="predicted"/>
<protein>
    <submittedName>
        <fullName evidence="2">Uncharacterized protein</fullName>
    </submittedName>
</protein>
<dbReference type="AlphaFoldDB" id="A0A914MSZ0"/>
<dbReference type="WBParaSite" id="Minc3s02605g30855">
    <property type="protein sequence ID" value="Minc3s02605g30855"/>
    <property type="gene ID" value="Minc3s02605g30855"/>
</dbReference>